<evidence type="ECO:0000313" key="2">
    <source>
        <dbReference type="Proteomes" id="UP000310314"/>
    </source>
</evidence>
<comment type="caution">
    <text evidence="1">The sequence shown here is derived from an EMBL/GenBank/DDBJ whole genome shotgun (WGS) entry which is preliminary data.</text>
</comment>
<dbReference type="AlphaFoldDB" id="A0A5S3QMP1"/>
<dbReference type="RefSeq" id="WP_138657153.1">
    <property type="nucleotide sequence ID" value="NZ_VATY01000001.1"/>
</dbReference>
<gene>
    <name evidence="1" type="ORF">FEE95_06955</name>
</gene>
<evidence type="ECO:0000313" key="1">
    <source>
        <dbReference type="EMBL" id="TMM59164.1"/>
    </source>
</evidence>
<proteinExistence type="predicted"/>
<dbReference type="OrthoDB" id="953239at2"/>
<keyword evidence="2" id="KW-1185">Reference proteome</keyword>
<accession>A0A5S3QMP1</accession>
<sequence>MKKDIEIPIAKDVYVAAVHEWNQEFLSKDWNAYIINNRATQIDMVLIVSKGYDGERKTSLMRHAIGVVDAKSFQKIELIQEDVLALNNEFFVTYYADNKIYEKRFVFEKNTVNEASLLEIPLIEKEGVFAK</sequence>
<protein>
    <recommendedName>
        <fullName evidence="3">Phenylalanyl-tRNA synthetase subunit alpha</fullName>
    </recommendedName>
</protein>
<organism evidence="1 2">
    <name type="scientific">Maribacter algarum</name>
    <name type="common">ex Zhang et al. 2020</name>
    <dbReference type="NCBI Taxonomy" id="2578118"/>
    <lineage>
        <taxon>Bacteria</taxon>
        <taxon>Pseudomonadati</taxon>
        <taxon>Bacteroidota</taxon>
        <taxon>Flavobacteriia</taxon>
        <taxon>Flavobacteriales</taxon>
        <taxon>Flavobacteriaceae</taxon>
        <taxon>Maribacter</taxon>
    </lineage>
</organism>
<dbReference type="Proteomes" id="UP000310314">
    <property type="component" value="Unassembled WGS sequence"/>
</dbReference>
<reference evidence="1 2" key="1">
    <citation type="submission" date="2019-05" db="EMBL/GenBank/DDBJ databases">
        <authorList>
            <person name="Zhang J.-Y."/>
            <person name="Feg X."/>
            <person name="Du Z.-J."/>
        </authorList>
    </citation>
    <scope>NUCLEOTIDE SEQUENCE [LARGE SCALE GENOMIC DNA]</scope>
    <source>
        <strain evidence="1 2">RZ26</strain>
    </source>
</reference>
<evidence type="ECO:0008006" key="3">
    <source>
        <dbReference type="Google" id="ProtNLM"/>
    </source>
</evidence>
<dbReference type="EMBL" id="VATY01000001">
    <property type="protein sequence ID" value="TMM59164.1"/>
    <property type="molecule type" value="Genomic_DNA"/>
</dbReference>
<name>A0A5S3QMP1_9FLAO</name>